<dbReference type="EMBL" id="BGPR01098720">
    <property type="protein sequence ID" value="GBM50158.1"/>
    <property type="molecule type" value="Genomic_DNA"/>
</dbReference>
<evidence type="ECO:0000256" key="3">
    <source>
        <dbReference type="ARBA" id="ARBA00022833"/>
    </source>
</evidence>
<evidence type="ECO:0000256" key="1">
    <source>
        <dbReference type="ARBA" id="ARBA00022723"/>
    </source>
</evidence>
<dbReference type="GO" id="GO:0016787">
    <property type="term" value="F:hydrolase activity"/>
    <property type="evidence" value="ECO:0007669"/>
    <property type="project" value="UniProtKB-KW"/>
</dbReference>
<gene>
    <name evidence="7" type="ORF">AVEN_138500_1</name>
    <name evidence="8" type="ORF">AVEN_257471_1</name>
</gene>
<dbReference type="InterPro" id="IPR041645">
    <property type="entry name" value="ADAMTS_CR_2"/>
</dbReference>
<dbReference type="Pfam" id="PF17771">
    <property type="entry name" value="ADAMTS_CR_2"/>
    <property type="match status" value="1"/>
</dbReference>
<keyword evidence="5" id="KW-0325">Glycoprotein</keyword>
<evidence type="ECO:0000313" key="7">
    <source>
        <dbReference type="EMBL" id="GBM48730.1"/>
    </source>
</evidence>
<dbReference type="EMBL" id="BGPR01098310">
    <property type="protein sequence ID" value="GBM48730.1"/>
    <property type="molecule type" value="Genomic_DNA"/>
</dbReference>
<evidence type="ECO:0000313" key="9">
    <source>
        <dbReference type="Proteomes" id="UP000499080"/>
    </source>
</evidence>
<reference evidence="7 9" key="1">
    <citation type="journal article" date="2019" name="Sci. Rep.">
        <title>Orb-weaving spider Araneus ventricosus genome elucidates the spidroin gene catalogue.</title>
        <authorList>
            <person name="Kono N."/>
            <person name="Nakamura H."/>
            <person name="Ohtoshi R."/>
            <person name="Moran D.A.P."/>
            <person name="Shinohara A."/>
            <person name="Yoshida Y."/>
            <person name="Fujiwara M."/>
            <person name="Mori M."/>
            <person name="Tomita M."/>
            <person name="Arakawa K."/>
        </authorList>
    </citation>
    <scope>NUCLEOTIDE SEQUENCE [LARGE SCALE GENOMIC DNA]</scope>
</reference>
<keyword evidence="1" id="KW-0479">Metal-binding</keyword>
<proteinExistence type="predicted"/>
<evidence type="ECO:0000313" key="8">
    <source>
        <dbReference type="EMBL" id="GBM50158.1"/>
    </source>
</evidence>
<organism evidence="7 9">
    <name type="scientific">Araneus ventricosus</name>
    <name type="common">Orbweaver spider</name>
    <name type="synonym">Epeira ventricosa</name>
    <dbReference type="NCBI Taxonomy" id="182803"/>
    <lineage>
        <taxon>Eukaryota</taxon>
        <taxon>Metazoa</taxon>
        <taxon>Ecdysozoa</taxon>
        <taxon>Arthropoda</taxon>
        <taxon>Chelicerata</taxon>
        <taxon>Arachnida</taxon>
        <taxon>Araneae</taxon>
        <taxon>Araneomorphae</taxon>
        <taxon>Entelegynae</taxon>
        <taxon>Araneoidea</taxon>
        <taxon>Araneidae</taxon>
        <taxon>Araneus</taxon>
    </lineage>
</organism>
<keyword evidence="9" id="KW-1185">Reference proteome</keyword>
<dbReference type="Proteomes" id="UP000499080">
    <property type="component" value="Unassembled WGS sequence"/>
</dbReference>
<dbReference type="Gene3D" id="3.40.1620.60">
    <property type="match status" value="1"/>
</dbReference>
<keyword evidence="4" id="KW-1015">Disulfide bond</keyword>
<dbReference type="OrthoDB" id="6148229at2759"/>
<dbReference type="GO" id="GO:0046872">
    <property type="term" value="F:metal ion binding"/>
    <property type="evidence" value="ECO:0007669"/>
    <property type="project" value="UniProtKB-KW"/>
</dbReference>
<dbReference type="AlphaFoldDB" id="A0A4Y2G4U4"/>
<feature type="non-terminal residue" evidence="7">
    <location>
        <position position="50"/>
    </location>
</feature>
<protein>
    <recommendedName>
        <fullName evidence="6">ADAMTS cysteine-rich domain-containing protein</fullName>
    </recommendedName>
</protein>
<evidence type="ECO:0000259" key="6">
    <source>
        <dbReference type="Pfam" id="PF17771"/>
    </source>
</evidence>
<feature type="domain" description="ADAMTS cysteine-rich" evidence="6">
    <location>
        <begin position="16"/>
        <end position="50"/>
    </location>
</feature>
<evidence type="ECO:0000256" key="5">
    <source>
        <dbReference type="ARBA" id="ARBA00023180"/>
    </source>
</evidence>
<evidence type="ECO:0000256" key="4">
    <source>
        <dbReference type="ARBA" id="ARBA00023157"/>
    </source>
</evidence>
<keyword evidence="3" id="KW-0862">Zinc</keyword>
<comment type="caution">
    <text evidence="7">The sequence shown here is derived from an EMBL/GenBank/DDBJ whole genome shotgun (WGS) entry which is preliminary data.</text>
</comment>
<evidence type="ECO:0000256" key="2">
    <source>
        <dbReference type="ARBA" id="ARBA00022801"/>
    </source>
</evidence>
<name>A0A4Y2G4U4_ARAVE</name>
<sequence length="50" mass="5616">MASDILDACLPSDKLSQEKDVCQTLWCRQDNKCVTRLEPAAEGTLCDRNM</sequence>
<keyword evidence="2" id="KW-0378">Hydrolase</keyword>
<accession>A0A4Y2G4U4</accession>